<sequence length="407" mass="43945">MGKQYITTVSASQAHKSDILGLAITPRYTITVSSDGYAKFWDNKKDEVHNPKEFVQSVFVDKSGIHHLAVYENKIPSSTIKVTIVAFGCFNGLMKFKQFVNDDLTTLQDCDFELSKSWVPGFYVDPESKQDYFIVNKMNGVTEVYTVTVTAEKDKADSITFTKYGDLRSGATPNSSSSSSSSTTTSSSSPFAISLAVNQTDNKKCAVGYINGDVLLYDFQNLKVVYTFRSTDLVVSRNPKLNSSSSSSSSIPRAIAFSPGGTLLAVARDNQAAGSITLYDVQYGENVGTLATPSHSAKSGVVGGFAHQGWILGLDFDQEGKNLVSCGFDKCVRVWNLETSEREATINISITDLDDASNDDSQDESVASGVKFIGKGVRGGAGGDSNEGICVISFDRGIRWYREAGGV</sequence>
<reference evidence="5" key="1">
    <citation type="submission" date="2020-03" db="EMBL/GenBank/DDBJ databases">
        <title>FDA dAtabase for Regulatory Grade micrObial Sequences (FDA-ARGOS): Supporting development and validation of Infectious Disease Dx tests.</title>
        <authorList>
            <person name="Campos J."/>
            <person name="Goldberg B."/>
            <person name="Tallon L."/>
            <person name="Sadzewicz L."/>
            <person name="Vavikolanu K."/>
            <person name="Mehta A."/>
            <person name="Aluvathingal J."/>
            <person name="Nadendla S."/>
            <person name="Nandy P."/>
            <person name="Geyer C."/>
            <person name="Yan Y."/>
            <person name="Sichtig H."/>
        </authorList>
    </citation>
    <scope>NUCLEOTIDE SEQUENCE [LARGE SCALE GENOMIC DNA]</scope>
    <source>
        <strain evidence="5">FDAARGOS_652</strain>
    </source>
</reference>
<gene>
    <name evidence="5" type="ORF">FOB60_005187</name>
</gene>
<organism evidence="5 6">
    <name type="scientific">Candida parapsilosis</name>
    <name type="common">Yeast</name>
    <dbReference type="NCBI Taxonomy" id="5480"/>
    <lineage>
        <taxon>Eukaryota</taxon>
        <taxon>Fungi</taxon>
        <taxon>Dikarya</taxon>
        <taxon>Ascomycota</taxon>
        <taxon>Saccharomycotina</taxon>
        <taxon>Pichiomycetes</taxon>
        <taxon>Debaryomycetaceae</taxon>
        <taxon>Candida/Lodderomyces clade</taxon>
        <taxon>Candida</taxon>
    </lineage>
</organism>
<dbReference type="PANTHER" id="PTHR44090">
    <property type="entry name" value="WD REPEAT-CONTAINING PROTEIN 61"/>
    <property type="match status" value="1"/>
</dbReference>
<dbReference type="PANTHER" id="PTHR44090:SF1">
    <property type="entry name" value="SUPERKILLER COMPLEX PROTEIN 8"/>
    <property type="match status" value="1"/>
</dbReference>
<dbReference type="PROSITE" id="PS00678">
    <property type="entry name" value="WD_REPEATS_1"/>
    <property type="match status" value="1"/>
</dbReference>
<comment type="caution">
    <text evidence="5">The sequence shown here is derived from an EMBL/GenBank/DDBJ whole genome shotgun (WGS) entry which is preliminary data.</text>
</comment>
<dbReference type="InterPro" id="IPR036322">
    <property type="entry name" value="WD40_repeat_dom_sf"/>
</dbReference>
<dbReference type="GO" id="GO:0070478">
    <property type="term" value="P:nuclear-transcribed mRNA catabolic process, 3'-5' exonucleolytic nonsense-mediated decay"/>
    <property type="evidence" value="ECO:0007669"/>
    <property type="project" value="EnsemblFungi"/>
</dbReference>
<dbReference type="GO" id="GO:0065004">
    <property type="term" value="P:protein-DNA complex assembly"/>
    <property type="evidence" value="ECO:0007669"/>
    <property type="project" value="EnsemblFungi"/>
</dbReference>
<evidence type="ECO:0000256" key="4">
    <source>
        <dbReference type="SAM" id="MobiDB-lite"/>
    </source>
</evidence>
<name>A0A8X7NG43_CANPA</name>
<dbReference type="GO" id="GO:0070481">
    <property type="term" value="P:nuclear-transcribed mRNA catabolic process, non-stop decay"/>
    <property type="evidence" value="ECO:0007669"/>
    <property type="project" value="EnsemblFungi"/>
</dbReference>
<dbReference type="InterPro" id="IPR001680">
    <property type="entry name" value="WD40_rpt"/>
</dbReference>
<keyword evidence="1 3" id="KW-0853">WD repeat</keyword>
<dbReference type="GO" id="GO:0055087">
    <property type="term" value="C:Ski complex"/>
    <property type="evidence" value="ECO:0007669"/>
    <property type="project" value="EnsemblFungi"/>
</dbReference>
<accession>A0A8X7NG43</accession>
<dbReference type="EMBL" id="JABWAB010000009">
    <property type="protein sequence ID" value="KAF6045615.1"/>
    <property type="molecule type" value="Genomic_DNA"/>
</dbReference>
<feature type="repeat" description="WD" evidence="3">
    <location>
        <begin position="304"/>
        <end position="345"/>
    </location>
</feature>
<dbReference type="PROSITE" id="PS50294">
    <property type="entry name" value="WD_REPEATS_REGION"/>
    <property type="match status" value="1"/>
</dbReference>
<dbReference type="AlphaFoldDB" id="A0A8X7NG43"/>
<dbReference type="OrthoDB" id="10251741at2759"/>
<feature type="region of interest" description="Disordered" evidence="4">
    <location>
        <begin position="168"/>
        <end position="188"/>
    </location>
</feature>
<dbReference type="SMART" id="SM00320">
    <property type="entry name" value="WD40"/>
    <property type="match status" value="4"/>
</dbReference>
<dbReference type="Gene3D" id="2.130.10.10">
    <property type="entry name" value="YVTN repeat-like/Quinoprotein amine dehydrogenase"/>
    <property type="match status" value="1"/>
</dbReference>
<dbReference type="Proteomes" id="UP000590412">
    <property type="component" value="Unassembled WGS sequence"/>
</dbReference>
<dbReference type="Pfam" id="PF00400">
    <property type="entry name" value="WD40"/>
    <property type="match status" value="1"/>
</dbReference>
<dbReference type="InterPro" id="IPR019775">
    <property type="entry name" value="WD40_repeat_CS"/>
</dbReference>
<dbReference type="InterPro" id="IPR051510">
    <property type="entry name" value="SKI8"/>
</dbReference>
<dbReference type="GO" id="GO:0007131">
    <property type="term" value="P:reciprocal meiotic recombination"/>
    <property type="evidence" value="ECO:0007669"/>
    <property type="project" value="EnsemblFungi"/>
</dbReference>
<evidence type="ECO:0000313" key="5">
    <source>
        <dbReference type="EMBL" id="KAF6045615.1"/>
    </source>
</evidence>
<dbReference type="InterPro" id="IPR015943">
    <property type="entry name" value="WD40/YVTN_repeat-like_dom_sf"/>
</dbReference>
<evidence type="ECO:0000313" key="6">
    <source>
        <dbReference type="Proteomes" id="UP000590412"/>
    </source>
</evidence>
<dbReference type="SUPFAM" id="SSF50978">
    <property type="entry name" value="WD40 repeat-like"/>
    <property type="match status" value="1"/>
</dbReference>
<evidence type="ECO:0000256" key="3">
    <source>
        <dbReference type="PROSITE-ProRule" id="PRU00221"/>
    </source>
</evidence>
<feature type="repeat" description="WD" evidence="3">
    <location>
        <begin position="12"/>
        <end position="42"/>
    </location>
</feature>
<evidence type="ECO:0000256" key="1">
    <source>
        <dbReference type="ARBA" id="ARBA00022574"/>
    </source>
</evidence>
<proteinExistence type="predicted"/>
<protein>
    <submittedName>
        <fullName evidence="5">WD domain, G-beta repeat family protein</fullName>
    </submittedName>
</protein>
<dbReference type="GO" id="GO:0000228">
    <property type="term" value="C:nuclear chromosome"/>
    <property type="evidence" value="ECO:0007669"/>
    <property type="project" value="EnsemblFungi"/>
</dbReference>
<feature type="compositionally biased region" description="Low complexity" evidence="4">
    <location>
        <begin position="175"/>
        <end position="188"/>
    </location>
</feature>
<keyword evidence="2" id="KW-0677">Repeat</keyword>
<evidence type="ECO:0000256" key="2">
    <source>
        <dbReference type="ARBA" id="ARBA00022737"/>
    </source>
</evidence>
<dbReference type="PROSITE" id="PS50082">
    <property type="entry name" value="WD_REPEATS_2"/>
    <property type="match status" value="2"/>
</dbReference>